<keyword evidence="1" id="KW-0808">Transferase</keyword>
<sequence>VYSFVDYDINFYLQKASGIKGNILEIGCGTGRITIPLMENGANITGIDSSQRMIERLETKIASTKVPIKIIRQDVRTLELDQKFNLVIFPYRGFQSLLTVEDQIEALNSLRNHLKPGGNLIITLFVPSRDLFDQRPDIFYHLRNSRHKKGNGYRSLHHRTEFDRHNQLLHTQISITEHIDSHLISKRYANFTLRYLYTDEARYLFEYCGFRIEEIAGDYDGTPYGRDSEETIWSLVVK</sequence>
<feature type="domain" description="Methyltransferase" evidence="2">
    <location>
        <begin position="23"/>
        <end position="118"/>
    </location>
</feature>
<dbReference type="EMBL" id="UINC01008453">
    <property type="protein sequence ID" value="SVA38042.1"/>
    <property type="molecule type" value="Genomic_DNA"/>
</dbReference>
<name>A0A381VCF2_9ZZZZ</name>
<organism evidence="3">
    <name type="scientific">marine metagenome</name>
    <dbReference type="NCBI Taxonomy" id="408172"/>
    <lineage>
        <taxon>unclassified sequences</taxon>
        <taxon>metagenomes</taxon>
        <taxon>ecological metagenomes</taxon>
    </lineage>
</organism>
<evidence type="ECO:0000256" key="1">
    <source>
        <dbReference type="ARBA" id="ARBA00022679"/>
    </source>
</evidence>
<dbReference type="InterPro" id="IPR029063">
    <property type="entry name" value="SAM-dependent_MTases_sf"/>
</dbReference>
<gene>
    <name evidence="3" type="ORF">METZ01_LOCUS90896</name>
</gene>
<dbReference type="PANTHER" id="PTHR43861">
    <property type="entry name" value="TRANS-ACONITATE 2-METHYLTRANSFERASE-RELATED"/>
    <property type="match status" value="1"/>
</dbReference>
<proteinExistence type="predicted"/>
<accession>A0A381VCF2</accession>
<protein>
    <recommendedName>
        <fullName evidence="2">Methyltransferase domain-containing protein</fullName>
    </recommendedName>
</protein>
<dbReference type="AlphaFoldDB" id="A0A381VCF2"/>
<dbReference type="Gene3D" id="3.40.50.150">
    <property type="entry name" value="Vaccinia Virus protein VP39"/>
    <property type="match status" value="1"/>
</dbReference>
<dbReference type="InterPro" id="IPR041698">
    <property type="entry name" value="Methyltransf_25"/>
</dbReference>
<evidence type="ECO:0000259" key="2">
    <source>
        <dbReference type="Pfam" id="PF13649"/>
    </source>
</evidence>
<dbReference type="Pfam" id="PF13649">
    <property type="entry name" value="Methyltransf_25"/>
    <property type="match status" value="1"/>
</dbReference>
<feature type="non-terminal residue" evidence="3">
    <location>
        <position position="1"/>
    </location>
</feature>
<evidence type="ECO:0000313" key="3">
    <source>
        <dbReference type="EMBL" id="SVA38042.1"/>
    </source>
</evidence>
<dbReference type="SUPFAM" id="SSF53335">
    <property type="entry name" value="S-adenosyl-L-methionine-dependent methyltransferases"/>
    <property type="match status" value="1"/>
</dbReference>
<dbReference type="CDD" id="cd02440">
    <property type="entry name" value="AdoMet_MTases"/>
    <property type="match status" value="1"/>
</dbReference>
<dbReference type="GO" id="GO:0016740">
    <property type="term" value="F:transferase activity"/>
    <property type="evidence" value="ECO:0007669"/>
    <property type="project" value="UniProtKB-KW"/>
</dbReference>
<dbReference type="Gene3D" id="2.20.25.110">
    <property type="entry name" value="S-adenosyl-L-methionine-dependent methyltransferases"/>
    <property type="match status" value="1"/>
</dbReference>
<reference evidence="3" key="1">
    <citation type="submission" date="2018-05" db="EMBL/GenBank/DDBJ databases">
        <authorList>
            <person name="Lanie J.A."/>
            <person name="Ng W.-L."/>
            <person name="Kazmierczak K.M."/>
            <person name="Andrzejewski T.M."/>
            <person name="Davidsen T.M."/>
            <person name="Wayne K.J."/>
            <person name="Tettelin H."/>
            <person name="Glass J.I."/>
            <person name="Rusch D."/>
            <person name="Podicherti R."/>
            <person name="Tsui H.-C.T."/>
            <person name="Winkler M.E."/>
        </authorList>
    </citation>
    <scope>NUCLEOTIDE SEQUENCE</scope>
</reference>